<feature type="compositionally biased region" description="Polar residues" evidence="1">
    <location>
        <begin position="12"/>
        <end position="23"/>
    </location>
</feature>
<dbReference type="Proteomes" id="UP000317730">
    <property type="component" value="Unassembled WGS sequence"/>
</dbReference>
<name>A0A4Y3TU29_9PROT</name>
<evidence type="ECO:0000313" key="4">
    <source>
        <dbReference type="Proteomes" id="UP000317730"/>
    </source>
</evidence>
<protein>
    <recommendedName>
        <fullName evidence="2">Lipocalin-like domain-containing protein</fullName>
    </recommendedName>
</protein>
<reference evidence="3 4" key="1">
    <citation type="submission" date="2019-06" db="EMBL/GenBank/DDBJ databases">
        <title>Whole genome shotgun sequence of Acetobacter peroxydans NBRC 13755.</title>
        <authorList>
            <person name="Hosoyama A."/>
            <person name="Uohara A."/>
            <person name="Ohji S."/>
            <person name="Ichikawa N."/>
        </authorList>
    </citation>
    <scope>NUCLEOTIDE SEQUENCE [LARGE SCALE GENOMIC DNA]</scope>
    <source>
        <strain evidence="3 4">NBRC 13755</strain>
    </source>
</reference>
<proteinExistence type="predicted"/>
<sequence>MAAQHVRGEIMSNHSQTITPSTSTPLTGAALKAALVGTWELISYKVEEEESGALIDAMGDHPRGRVIFTQDDWVAFNLEGTGRTPAKTDDDRARLMQTLVAYIGRYHIEDNQWITQVETAWAPEWVGTQQRRTVTVDGNTADVITPWRLMPNWGGGQMSRSIIRFHRAG</sequence>
<gene>
    <name evidence="3" type="ORF">APE01nite_11390</name>
</gene>
<dbReference type="Pfam" id="PF13924">
    <property type="entry name" value="Lipocalin_5"/>
    <property type="match status" value="1"/>
</dbReference>
<dbReference type="InterPro" id="IPR024311">
    <property type="entry name" value="Lipocalin-like"/>
</dbReference>
<evidence type="ECO:0000259" key="2">
    <source>
        <dbReference type="Pfam" id="PF13924"/>
    </source>
</evidence>
<dbReference type="EMBL" id="BJMV01000005">
    <property type="protein sequence ID" value="GEB85342.1"/>
    <property type="molecule type" value="Genomic_DNA"/>
</dbReference>
<keyword evidence="4" id="KW-1185">Reference proteome</keyword>
<evidence type="ECO:0000256" key="1">
    <source>
        <dbReference type="SAM" id="MobiDB-lite"/>
    </source>
</evidence>
<accession>A0A4Y3TU29</accession>
<feature type="region of interest" description="Disordered" evidence="1">
    <location>
        <begin position="1"/>
        <end position="23"/>
    </location>
</feature>
<comment type="caution">
    <text evidence="3">The sequence shown here is derived from an EMBL/GenBank/DDBJ whole genome shotgun (WGS) entry which is preliminary data.</text>
</comment>
<feature type="domain" description="Lipocalin-like" evidence="2">
    <location>
        <begin position="36"/>
        <end position="167"/>
    </location>
</feature>
<dbReference type="OrthoDB" id="8370150at2"/>
<evidence type="ECO:0000313" key="3">
    <source>
        <dbReference type="EMBL" id="GEB85342.1"/>
    </source>
</evidence>
<dbReference type="AlphaFoldDB" id="A0A4Y3TU29"/>
<organism evidence="3 4">
    <name type="scientific">Acetobacter peroxydans</name>
    <dbReference type="NCBI Taxonomy" id="104098"/>
    <lineage>
        <taxon>Bacteria</taxon>
        <taxon>Pseudomonadati</taxon>
        <taxon>Pseudomonadota</taxon>
        <taxon>Alphaproteobacteria</taxon>
        <taxon>Acetobacterales</taxon>
        <taxon>Acetobacteraceae</taxon>
        <taxon>Acetobacter</taxon>
    </lineage>
</organism>